<feature type="domain" description="Methyltransferase TRM13" evidence="3">
    <location>
        <begin position="1"/>
        <end position="94"/>
    </location>
</feature>
<dbReference type="GO" id="GO:0008270">
    <property type="term" value="F:zinc ion binding"/>
    <property type="evidence" value="ECO:0007669"/>
    <property type="project" value="UniProtKB-KW"/>
</dbReference>
<dbReference type="AlphaFoldDB" id="A0AAN8AWI3"/>
<keyword evidence="1" id="KW-0949">S-adenosyl-L-methionine</keyword>
<feature type="compositionally biased region" description="Acidic residues" evidence="2">
    <location>
        <begin position="29"/>
        <end position="38"/>
    </location>
</feature>
<organism evidence="4 5">
    <name type="scientific">Eleginops maclovinus</name>
    <name type="common">Patagonian blennie</name>
    <name type="synonym">Eleginus maclovinus</name>
    <dbReference type="NCBI Taxonomy" id="56733"/>
    <lineage>
        <taxon>Eukaryota</taxon>
        <taxon>Metazoa</taxon>
        <taxon>Chordata</taxon>
        <taxon>Craniata</taxon>
        <taxon>Vertebrata</taxon>
        <taxon>Euteleostomi</taxon>
        <taxon>Actinopterygii</taxon>
        <taxon>Neopterygii</taxon>
        <taxon>Teleostei</taxon>
        <taxon>Neoteleostei</taxon>
        <taxon>Acanthomorphata</taxon>
        <taxon>Eupercaria</taxon>
        <taxon>Perciformes</taxon>
        <taxon>Notothenioidei</taxon>
        <taxon>Eleginopidae</taxon>
        <taxon>Eleginops</taxon>
    </lineage>
</organism>
<name>A0AAN8AWI3_ELEMC</name>
<accession>A0AAN8AWI3</accession>
<dbReference type="Pfam" id="PF05206">
    <property type="entry name" value="TRM13"/>
    <property type="match status" value="1"/>
</dbReference>
<dbReference type="EMBL" id="JAUZQC010000006">
    <property type="protein sequence ID" value="KAK5870398.1"/>
    <property type="molecule type" value="Genomic_DNA"/>
</dbReference>
<keyword evidence="1" id="KW-0819">tRNA processing</keyword>
<keyword evidence="1" id="KW-0489">Methyltransferase</keyword>
<dbReference type="Proteomes" id="UP001346869">
    <property type="component" value="Unassembled WGS sequence"/>
</dbReference>
<dbReference type="InterPro" id="IPR007871">
    <property type="entry name" value="Methyltransferase_TRM13"/>
</dbReference>
<dbReference type="InterPro" id="IPR039044">
    <property type="entry name" value="Trm13"/>
</dbReference>
<evidence type="ECO:0000313" key="4">
    <source>
        <dbReference type="EMBL" id="KAK5870398.1"/>
    </source>
</evidence>
<gene>
    <name evidence="4" type="ORF">PBY51_025035</name>
</gene>
<evidence type="ECO:0000313" key="5">
    <source>
        <dbReference type="Proteomes" id="UP001346869"/>
    </source>
</evidence>
<keyword evidence="1" id="KW-0808">Transferase</keyword>
<comment type="caution">
    <text evidence="4">The sequence shown here is derived from an EMBL/GenBank/DDBJ whole genome shotgun (WGS) entry which is preliminary data.</text>
</comment>
<dbReference type="EC" id="2.1.1.225" evidence="1"/>
<evidence type="ECO:0000256" key="1">
    <source>
        <dbReference type="RuleBase" id="RU367103"/>
    </source>
</evidence>
<keyword evidence="1" id="KW-0479">Metal-binding</keyword>
<protein>
    <recommendedName>
        <fullName evidence="1">tRNA:m(4)X modification enzyme TRM13</fullName>
        <ecNumber evidence="1">2.1.1.225</ecNumber>
    </recommendedName>
</protein>
<keyword evidence="5" id="KW-1185">Reference proteome</keyword>
<comment type="catalytic activity">
    <reaction evidence="1">
        <text>cytidine(4) in tRNA(Pro) + S-adenosyl-L-methionine = 2'-O-methylcytidine(4) in tRNA(Pro) + S-adenosyl-L-homocysteine + H(+)</text>
        <dbReference type="Rhea" id="RHEA:32767"/>
        <dbReference type="Rhea" id="RHEA-COMP:10397"/>
        <dbReference type="Rhea" id="RHEA-COMP:10398"/>
        <dbReference type="ChEBI" id="CHEBI:15378"/>
        <dbReference type="ChEBI" id="CHEBI:57856"/>
        <dbReference type="ChEBI" id="CHEBI:59789"/>
        <dbReference type="ChEBI" id="CHEBI:74495"/>
        <dbReference type="ChEBI" id="CHEBI:82748"/>
        <dbReference type="EC" id="2.1.1.225"/>
    </reaction>
</comment>
<keyword evidence="1" id="KW-0863">Zinc-finger</keyword>
<dbReference type="PANTHER" id="PTHR12998">
    <property type="entry name" value="TRNA:M(4)X MODIFICATION ENZYME TRM13 HOMOLOG"/>
    <property type="match status" value="1"/>
</dbReference>
<comment type="function">
    <text evidence="1">tRNA methylase which 2'-O-methylates cytidine(4) in tRNA(Pro) and tRNA(Gly)(GCC), and adenosine(4) in tRNA(His).</text>
</comment>
<evidence type="ECO:0000259" key="3">
    <source>
        <dbReference type="Pfam" id="PF05206"/>
    </source>
</evidence>
<keyword evidence="1" id="KW-0862">Zinc</keyword>
<comment type="catalytic activity">
    <reaction evidence="1">
        <text>cytidine(4) in tRNA(Gly)(GCC) + S-adenosyl-L-methionine = 2'-O-methylcytidine(4) in tRNA(Gly)(GCC) + S-adenosyl-L-homocysteine + H(+)</text>
        <dbReference type="Rhea" id="RHEA:43192"/>
        <dbReference type="Rhea" id="RHEA-COMP:10399"/>
        <dbReference type="Rhea" id="RHEA-COMP:10400"/>
        <dbReference type="ChEBI" id="CHEBI:15378"/>
        <dbReference type="ChEBI" id="CHEBI:57856"/>
        <dbReference type="ChEBI" id="CHEBI:59789"/>
        <dbReference type="ChEBI" id="CHEBI:74495"/>
        <dbReference type="ChEBI" id="CHEBI:82748"/>
        <dbReference type="EC" id="2.1.1.225"/>
    </reaction>
</comment>
<reference evidence="4 5" key="2">
    <citation type="journal article" date="2023" name="Mol. Biol. Evol.">
        <title>Genomics of Secondarily Temperate Adaptation in the Only Non-Antarctic Icefish.</title>
        <authorList>
            <person name="Rivera-Colon A.G."/>
            <person name="Rayamajhi N."/>
            <person name="Minhas B.F."/>
            <person name="Madrigal G."/>
            <person name="Bilyk K.T."/>
            <person name="Yoon V."/>
            <person name="Hune M."/>
            <person name="Gregory S."/>
            <person name="Cheng C.H.C."/>
            <person name="Catchen J.M."/>
        </authorList>
    </citation>
    <scope>NUCLEOTIDE SEQUENCE [LARGE SCALE GENOMIC DNA]</scope>
    <source>
        <strain evidence="4">JMC-PN-2008</strain>
    </source>
</reference>
<dbReference type="PANTHER" id="PTHR12998:SF0">
    <property type="entry name" value="TRNA:M(4)X MODIFICATION ENZYME TRM13 HOMOLOG"/>
    <property type="match status" value="1"/>
</dbReference>
<sequence length="96" mass="10740">MSSWATCGMRPANQDAPCQDPTTHRGEEEEHEPAEETDAVSGFLPVEEREQVGRLCKQLIDGGRIHFLQQRGFNSKLTRYVSSQVTLENILLTAVP</sequence>
<dbReference type="GO" id="GO:0030488">
    <property type="term" value="P:tRNA methylation"/>
    <property type="evidence" value="ECO:0007669"/>
    <property type="project" value="InterPro"/>
</dbReference>
<evidence type="ECO:0000256" key="2">
    <source>
        <dbReference type="SAM" id="MobiDB-lite"/>
    </source>
</evidence>
<reference evidence="4 5" key="1">
    <citation type="journal article" date="2023" name="Genes (Basel)">
        <title>Chromosome-Level Genome Assembly and Circadian Gene Repertoire of the Patagonia Blennie Eleginops maclovinus-The Closest Ancestral Proxy of Antarctic Cryonotothenioids.</title>
        <authorList>
            <person name="Cheng C.C."/>
            <person name="Rivera-Colon A.G."/>
            <person name="Minhas B.F."/>
            <person name="Wilson L."/>
            <person name="Rayamajhi N."/>
            <person name="Vargas-Chacoff L."/>
            <person name="Catchen J.M."/>
        </authorList>
    </citation>
    <scope>NUCLEOTIDE SEQUENCE [LARGE SCALE GENOMIC DNA]</scope>
    <source>
        <strain evidence="4">JMC-PN-2008</strain>
    </source>
</reference>
<proteinExistence type="inferred from homology"/>
<dbReference type="GO" id="GO:0106050">
    <property type="term" value="F:tRNA 2'-O-methyltransferase activity"/>
    <property type="evidence" value="ECO:0007669"/>
    <property type="project" value="UniProtKB-UniRule"/>
</dbReference>
<comment type="similarity">
    <text evidence="1">Belongs to the methyltransferase TRM13 family.</text>
</comment>
<comment type="catalytic activity">
    <reaction evidence="1">
        <text>adenosine(4) in tRNA(His) + S-adenosyl-L-methionine = 2'-O-methyladenosine(4) in tRNA(His) + S-adenosyl-L-homocysteine + H(+)</text>
        <dbReference type="Rhea" id="RHEA:43196"/>
        <dbReference type="Rhea" id="RHEA-COMP:10401"/>
        <dbReference type="Rhea" id="RHEA-COMP:10402"/>
        <dbReference type="ChEBI" id="CHEBI:15378"/>
        <dbReference type="ChEBI" id="CHEBI:57856"/>
        <dbReference type="ChEBI" id="CHEBI:59789"/>
        <dbReference type="ChEBI" id="CHEBI:74411"/>
        <dbReference type="ChEBI" id="CHEBI:74477"/>
        <dbReference type="EC" id="2.1.1.225"/>
    </reaction>
</comment>
<feature type="region of interest" description="Disordered" evidence="2">
    <location>
        <begin position="1"/>
        <end position="40"/>
    </location>
</feature>